<evidence type="ECO:0000313" key="4">
    <source>
        <dbReference type="EMBL" id="MDG0794586.1"/>
    </source>
</evidence>
<evidence type="ECO:0000313" key="5">
    <source>
        <dbReference type="Proteomes" id="UP001153387"/>
    </source>
</evidence>
<reference evidence="4 5" key="1">
    <citation type="submission" date="2022-10" db="EMBL/GenBank/DDBJ databases">
        <title>Comparative genomic analysis of Cohnella hashimotonis sp. nov., isolated from the International Space Station.</title>
        <authorList>
            <person name="Simpson A."/>
            <person name="Venkateswaran K."/>
        </authorList>
    </citation>
    <scope>NUCLEOTIDE SEQUENCE [LARGE SCALE GENOMIC DNA]</scope>
    <source>
        <strain evidence="4 5">DSM 18997</strain>
    </source>
</reference>
<accession>A0A9X4QQH5</accession>
<dbReference type="Gene3D" id="1.10.150.520">
    <property type="match status" value="1"/>
</dbReference>
<dbReference type="EMBL" id="JAPDHZ010000006">
    <property type="protein sequence ID" value="MDG0794586.1"/>
    <property type="molecule type" value="Genomic_DNA"/>
</dbReference>
<keyword evidence="3" id="KW-0460">Magnesium</keyword>
<dbReference type="Gene3D" id="3.40.50.1000">
    <property type="entry name" value="HAD superfamily/HAD-like"/>
    <property type="match status" value="1"/>
</dbReference>
<dbReference type="PANTHER" id="PTHR46470:SF2">
    <property type="entry name" value="GLYCERALDEHYDE 3-PHOSPHATE PHOSPHATASE"/>
    <property type="match status" value="1"/>
</dbReference>
<organism evidence="4 5">
    <name type="scientific">Cohnella ginsengisoli</name>
    <dbReference type="NCBI Taxonomy" id="425004"/>
    <lineage>
        <taxon>Bacteria</taxon>
        <taxon>Bacillati</taxon>
        <taxon>Bacillota</taxon>
        <taxon>Bacilli</taxon>
        <taxon>Bacillales</taxon>
        <taxon>Paenibacillaceae</taxon>
        <taxon>Cohnella</taxon>
    </lineage>
</organism>
<dbReference type="Proteomes" id="UP001153387">
    <property type="component" value="Unassembled WGS sequence"/>
</dbReference>
<gene>
    <name evidence="4" type="ORF">OMP38_29910</name>
</gene>
<keyword evidence="2 4" id="KW-0378">Hydrolase</keyword>
<dbReference type="RefSeq" id="WP_277568319.1">
    <property type="nucleotide sequence ID" value="NZ_JAPDHZ010000006.1"/>
</dbReference>
<dbReference type="SFLD" id="SFLDG01129">
    <property type="entry name" value="C1.5:_HAD__Beta-PGM__Phosphata"/>
    <property type="match status" value="1"/>
</dbReference>
<evidence type="ECO:0000256" key="2">
    <source>
        <dbReference type="ARBA" id="ARBA00022801"/>
    </source>
</evidence>
<dbReference type="SUPFAM" id="SSF56784">
    <property type="entry name" value="HAD-like"/>
    <property type="match status" value="1"/>
</dbReference>
<keyword evidence="1" id="KW-0479">Metal-binding</keyword>
<dbReference type="PANTHER" id="PTHR46470">
    <property type="entry name" value="N-ACYLNEURAMINATE-9-PHOSPHATASE"/>
    <property type="match status" value="1"/>
</dbReference>
<dbReference type="InterPro" id="IPR051400">
    <property type="entry name" value="HAD-like_hydrolase"/>
</dbReference>
<dbReference type="GO" id="GO:0046872">
    <property type="term" value="F:metal ion binding"/>
    <property type="evidence" value="ECO:0007669"/>
    <property type="project" value="UniProtKB-KW"/>
</dbReference>
<dbReference type="Pfam" id="PF00702">
    <property type="entry name" value="Hydrolase"/>
    <property type="match status" value="1"/>
</dbReference>
<proteinExistence type="predicted"/>
<name>A0A9X4QQH5_9BACL</name>
<dbReference type="AlphaFoldDB" id="A0A9X4QQH5"/>
<evidence type="ECO:0000256" key="1">
    <source>
        <dbReference type="ARBA" id="ARBA00022723"/>
    </source>
</evidence>
<comment type="caution">
    <text evidence="4">The sequence shown here is derived from an EMBL/GenBank/DDBJ whole genome shotgun (WGS) entry which is preliminary data.</text>
</comment>
<protein>
    <submittedName>
        <fullName evidence="4">HAD family hydrolase</fullName>
    </submittedName>
</protein>
<dbReference type="SFLD" id="SFLDS00003">
    <property type="entry name" value="Haloacid_Dehalogenase"/>
    <property type="match status" value="1"/>
</dbReference>
<dbReference type="InterPro" id="IPR023214">
    <property type="entry name" value="HAD_sf"/>
</dbReference>
<sequence>MRAYVFDLDDTLYDEMTYVHSGFRAVSSYLADTENIDAIECETRMRASLIAYGRGQVFDDVLASYGLLTRKSVNACLSVYRGHVPEIELSPDARACLKRLYDAGKPVYIVTDGNKLVQLAKLRALGLYESPLIRRSYISRRYGLHNEKPSPYCFHKITLLEQASPADIVYIGDNPAKDFVGIKPLGFRTVRILRGSHREVLKPYAYEADFTIDTLDGLEQRLEAFVTGQERGIRS</sequence>
<dbReference type="GO" id="GO:0016791">
    <property type="term" value="F:phosphatase activity"/>
    <property type="evidence" value="ECO:0007669"/>
    <property type="project" value="TreeGrafter"/>
</dbReference>
<dbReference type="InterPro" id="IPR036412">
    <property type="entry name" value="HAD-like_sf"/>
</dbReference>
<evidence type="ECO:0000256" key="3">
    <source>
        <dbReference type="ARBA" id="ARBA00022842"/>
    </source>
</evidence>
<keyword evidence="5" id="KW-1185">Reference proteome</keyword>